<keyword evidence="4" id="KW-1185">Reference proteome</keyword>
<comment type="caution">
    <text evidence="3">The sequence shown here is derived from an EMBL/GenBank/DDBJ whole genome shotgun (WGS) entry which is preliminary data.</text>
</comment>
<evidence type="ECO:0000313" key="3">
    <source>
        <dbReference type="EMBL" id="MDE5417526.1"/>
    </source>
</evidence>
<evidence type="ECO:0000256" key="1">
    <source>
        <dbReference type="SAM" id="SignalP"/>
    </source>
</evidence>
<dbReference type="PANTHER" id="PTHR43751">
    <property type="entry name" value="SULFATASE"/>
    <property type="match status" value="1"/>
</dbReference>
<dbReference type="Proteomes" id="UP001528920">
    <property type="component" value="Unassembled WGS sequence"/>
</dbReference>
<dbReference type="EMBL" id="JAKJSC010000001">
    <property type="protein sequence ID" value="MDE5417526.1"/>
    <property type="molecule type" value="Genomic_DNA"/>
</dbReference>
<proteinExistence type="predicted"/>
<dbReference type="InterPro" id="IPR017850">
    <property type="entry name" value="Alkaline_phosphatase_core_sf"/>
</dbReference>
<dbReference type="SUPFAM" id="SSF53649">
    <property type="entry name" value="Alkaline phosphatase-like"/>
    <property type="match status" value="1"/>
</dbReference>
<dbReference type="Gene3D" id="3.40.720.10">
    <property type="entry name" value="Alkaline Phosphatase, subunit A"/>
    <property type="match status" value="1"/>
</dbReference>
<dbReference type="RefSeq" id="WP_275108866.1">
    <property type="nucleotide sequence ID" value="NZ_JAKJSC010000001.1"/>
</dbReference>
<dbReference type="InterPro" id="IPR000917">
    <property type="entry name" value="Sulfatase_N"/>
</dbReference>
<dbReference type="PANTHER" id="PTHR43751:SF1">
    <property type="entry name" value="SULFATASE ATSG-RELATED"/>
    <property type="match status" value="1"/>
</dbReference>
<dbReference type="Pfam" id="PF00884">
    <property type="entry name" value="Sulfatase"/>
    <property type="match status" value="1"/>
</dbReference>
<dbReference type="CDD" id="cd16027">
    <property type="entry name" value="SGSH"/>
    <property type="match status" value="1"/>
</dbReference>
<evidence type="ECO:0000259" key="2">
    <source>
        <dbReference type="Pfam" id="PF00884"/>
    </source>
</evidence>
<sequence>MKLRFVSLALLALISIQTLCSTNKTATPPNIVWIVSEDNSKHYMSLFDENGIETPNIEKLANSGVIFNRAFSNAAVCSAARSTLISSCYGPRMASHYHRKMGCIILQDSMEMFPAYLRKAGYYTTNNSKEDYNIIKADNVWDNSSKKASWRNRKDGQPFFHVQNIGTTHEGRLHFTEEQYRTEKTKCDPNSCFVQPNHPQTDLFKYSNALYRDEIVNMDQEVGDIVSKLKEDGLLENTFIFYYGDHGGVLPGSKGYLYETGLHVPLVVHIPEKYKELVTLEKGSKTNGFVSFVDFGATVLNLAGIEVPKNMDGKPFLGKGVSKEDLESRDETYSYADRFDEKYDMVRAVRKGNFKYIRNYQPFNFDGLMNNYRYKQLAYKEWRELYEAKKLNTVQSAFFEPKQAEALYDIEKDPFETNNLATDSKYSDKLLELRAKLENWENSMPDLSFYPEHYLLKNAISDPASFGQTHKKELSTYRHIANLSLSDFDSVESEIKSYLKSNDPWERYWALIVCSGFQKKDTKLIALTKEIYMNDSELINRVRAAEYLGLTKIENPVKAISKALYESTDSAEALLILNSVTLLQDGRQKYSFDLKENKIQKSVLENKLVKQRLSYLNDLQRPHYR</sequence>
<evidence type="ECO:0000313" key="4">
    <source>
        <dbReference type="Proteomes" id="UP001528920"/>
    </source>
</evidence>
<dbReference type="InterPro" id="IPR052701">
    <property type="entry name" value="GAG_Ulvan_Degrading_Sulfatases"/>
</dbReference>
<gene>
    <name evidence="3" type="ORF">L3049_05845</name>
</gene>
<reference evidence="3 4" key="1">
    <citation type="submission" date="2022-01" db="EMBL/GenBank/DDBJ databases">
        <title>Labilibaculum sp. nov, a marine bacterium isolated from Antarctica.</title>
        <authorList>
            <person name="Dai W."/>
        </authorList>
    </citation>
    <scope>NUCLEOTIDE SEQUENCE [LARGE SCALE GENOMIC DNA]</scope>
    <source>
        <strain evidence="3 4">DW002</strain>
    </source>
</reference>
<feature type="domain" description="Sulfatase N-terminal" evidence="2">
    <location>
        <begin position="138"/>
        <end position="305"/>
    </location>
</feature>
<name>A0ABT5VQH4_9BACT</name>
<accession>A0ABT5VQH4</accession>
<feature type="chain" id="PRO_5045800871" evidence="1">
    <location>
        <begin position="27"/>
        <end position="625"/>
    </location>
</feature>
<organism evidence="3 4">
    <name type="scientific">Paralabilibaculum antarcticum</name>
    <dbReference type="NCBI Taxonomy" id="2912572"/>
    <lineage>
        <taxon>Bacteria</taxon>
        <taxon>Pseudomonadati</taxon>
        <taxon>Bacteroidota</taxon>
        <taxon>Bacteroidia</taxon>
        <taxon>Marinilabiliales</taxon>
        <taxon>Marinifilaceae</taxon>
        <taxon>Paralabilibaculum</taxon>
    </lineage>
</organism>
<feature type="signal peptide" evidence="1">
    <location>
        <begin position="1"/>
        <end position="26"/>
    </location>
</feature>
<keyword evidence="1" id="KW-0732">Signal</keyword>
<protein>
    <submittedName>
        <fullName evidence="3">Sulfatase</fullName>
    </submittedName>
</protein>